<organism evidence="1 2">
    <name type="scientific">Mongoliitalea lutea</name>
    <dbReference type="NCBI Taxonomy" id="849756"/>
    <lineage>
        <taxon>Bacteria</taxon>
        <taxon>Pseudomonadati</taxon>
        <taxon>Bacteroidota</taxon>
        <taxon>Cytophagia</taxon>
        <taxon>Cytophagales</taxon>
        <taxon>Cyclobacteriaceae</taxon>
        <taxon>Mongoliitalea</taxon>
    </lineage>
</organism>
<dbReference type="AlphaFoldDB" id="A0A8J3G5P9"/>
<accession>A0A8J3G5P9</accession>
<keyword evidence="2" id="KW-1185">Reference proteome</keyword>
<dbReference type="EMBL" id="BMYF01000014">
    <property type="protein sequence ID" value="GHB41759.1"/>
    <property type="molecule type" value="Genomic_DNA"/>
</dbReference>
<dbReference type="InterPro" id="IPR005358">
    <property type="entry name" value="Puta_zinc/iron-chelating_dom"/>
</dbReference>
<proteinExistence type="predicted"/>
<protein>
    <recommendedName>
        <fullName evidence="3">Zinc-or iron-chelating domain-containing protein</fullName>
    </recommendedName>
</protein>
<reference evidence="1" key="1">
    <citation type="journal article" date="2014" name="Int. J. Syst. Evol. Microbiol.">
        <title>Complete genome sequence of Corynebacterium casei LMG S-19264T (=DSM 44701T), isolated from a smear-ripened cheese.</title>
        <authorList>
            <consortium name="US DOE Joint Genome Institute (JGI-PGF)"/>
            <person name="Walter F."/>
            <person name="Albersmeier A."/>
            <person name="Kalinowski J."/>
            <person name="Ruckert C."/>
        </authorList>
    </citation>
    <scope>NUCLEOTIDE SEQUENCE</scope>
    <source>
        <strain evidence="1">KCTC 23224</strain>
    </source>
</reference>
<dbReference type="Pfam" id="PF03692">
    <property type="entry name" value="CxxCxxCC"/>
    <property type="match status" value="1"/>
</dbReference>
<reference evidence="1" key="2">
    <citation type="submission" date="2020-09" db="EMBL/GenBank/DDBJ databases">
        <authorList>
            <person name="Sun Q."/>
            <person name="Kim S."/>
        </authorList>
    </citation>
    <scope>NUCLEOTIDE SEQUENCE</scope>
    <source>
        <strain evidence="1">KCTC 23224</strain>
    </source>
</reference>
<evidence type="ECO:0000313" key="1">
    <source>
        <dbReference type="EMBL" id="GHB41759.1"/>
    </source>
</evidence>
<dbReference type="Proteomes" id="UP000642809">
    <property type="component" value="Unassembled WGS sequence"/>
</dbReference>
<evidence type="ECO:0008006" key="3">
    <source>
        <dbReference type="Google" id="ProtNLM"/>
    </source>
</evidence>
<name>A0A8J3G5P9_9BACT</name>
<dbReference type="RefSeq" id="WP_189582607.1">
    <property type="nucleotide sequence ID" value="NZ_BMYF01000014.1"/>
</dbReference>
<evidence type="ECO:0000313" key="2">
    <source>
        <dbReference type="Proteomes" id="UP000642809"/>
    </source>
</evidence>
<comment type="caution">
    <text evidence="1">The sequence shown here is derived from an EMBL/GenBank/DDBJ whole genome shotgun (WGS) entry which is preliminary data.</text>
</comment>
<gene>
    <name evidence="1" type="ORF">GCM10008106_23430</name>
</gene>
<sequence>MNLREKSAEVRKVFDQLDQDVKAFMDVSQLTCISGCGKCCSNPKVSATVMEFIPLAFDLYDKGKAEAALELLESKTADDWCIVYKSFSEDGSMGFCSDYHNRGMICRLFSSSYRTNKHGQKEIITCKNIKTQKQTQFKTAAQAINEGLHLPSSSGYYAQLFNIDHGLTTDQMPINQAIQKAIEKVLTYQFYTENQEPEATDTF</sequence>